<keyword evidence="5 6" id="KW-0456">Lyase</keyword>
<evidence type="ECO:0000256" key="5">
    <source>
        <dbReference type="ARBA" id="ARBA00023239"/>
    </source>
</evidence>
<dbReference type="GO" id="GO:0061799">
    <property type="term" value="F:cyclic pyranopterin monophosphate synthase activity"/>
    <property type="evidence" value="ECO:0007669"/>
    <property type="project" value="UniProtKB-UniRule"/>
</dbReference>
<accession>A0A7C8BPF7</accession>
<dbReference type="Pfam" id="PF01967">
    <property type="entry name" value="MoaC"/>
    <property type="match status" value="1"/>
</dbReference>
<comment type="caution">
    <text evidence="9">The sequence shown here is derived from an EMBL/GenBank/DDBJ whole genome shotgun (WGS) entry which is preliminary data.</text>
</comment>
<feature type="compositionally biased region" description="Low complexity" evidence="7">
    <location>
        <begin position="24"/>
        <end position="41"/>
    </location>
</feature>
<comment type="similarity">
    <text evidence="6">Belongs to the MoaC family.</text>
</comment>
<feature type="region of interest" description="Disordered" evidence="7">
    <location>
        <begin position="1"/>
        <end position="44"/>
    </location>
</feature>
<keyword evidence="10" id="KW-1185">Reference proteome</keyword>
<evidence type="ECO:0000256" key="6">
    <source>
        <dbReference type="HAMAP-Rule" id="MF_01224"/>
    </source>
</evidence>
<dbReference type="GO" id="GO:0006777">
    <property type="term" value="P:Mo-molybdopterin cofactor biosynthetic process"/>
    <property type="evidence" value="ECO:0007669"/>
    <property type="project" value="UniProtKB-UniRule"/>
</dbReference>
<dbReference type="PANTHER" id="PTHR22960">
    <property type="entry name" value="MOLYBDOPTERIN COFACTOR SYNTHESIS PROTEIN A"/>
    <property type="match status" value="1"/>
</dbReference>
<feature type="domain" description="Molybdopterin cofactor biosynthesis C (MoaC)" evidence="8">
    <location>
        <begin position="60"/>
        <end position="194"/>
    </location>
</feature>
<feature type="binding site" evidence="6">
    <location>
        <begin position="157"/>
        <end position="158"/>
    </location>
    <ligand>
        <name>substrate</name>
    </ligand>
</feature>
<reference evidence="9 10" key="1">
    <citation type="submission" date="2019-09" db="EMBL/GenBank/DDBJ databases">
        <title>Phylogeny of genus Pseudoclavibacter and closely related genus.</title>
        <authorList>
            <person name="Li Y."/>
        </authorList>
    </citation>
    <scope>NUCLEOTIDE SEQUENCE [LARGE SCALE GENOMIC DNA]</scope>
    <source>
        <strain evidence="9 10">JCM 16921</strain>
    </source>
</reference>
<dbReference type="InterPro" id="IPR002820">
    <property type="entry name" value="Mopterin_CF_biosynth-C_dom"/>
</dbReference>
<sequence>MSDDVRTDGPDEAEARRDGTSPRAELAGAAGAVSAAEAGGVPRQRDAALTHVGPDGRVRMVDVSAKPATVREATAAGCVRMLPRVRRMLLDGALPKGDALATARIAGVLAAKRTAELIPLCHALPLTDVAVDFAPDGADGIVITATARTTWRTGVEMEALTAVSVAALTVYDMIKAVDRHPRIGDIRLTAKRGGRSGDWTERR</sequence>
<dbReference type="OrthoDB" id="9794429at2"/>
<comment type="subunit">
    <text evidence="6">Homohexamer; trimer of dimers.</text>
</comment>
<dbReference type="InterPro" id="IPR023045">
    <property type="entry name" value="MoaC"/>
</dbReference>
<dbReference type="AlphaFoldDB" id="A0A7C8BPF7"/>
<comment type="function">
    <text evidence="6">Catalyzes the conversion of (8S)-3',8-cyclo-7,8-dihydroguanosine 5'-triphosphate to cyclic pyranopterin monophosphate (cPMP).</text>
</comment>
<dbReference type="SUPFAM" id="SSF55040">
    <property type="entry name" value="Molybdenum cofactor biosynthesis protein C, MoaC"/>
    <property type="match status" value="1"/>
</dbReference>
<dbReference type="Gene3D" id="3.30.70.640">
    <property type="entry name" value="Molybdopterin cofactor biosynthesis C (MoaC) domain"/>
    <property type="match status" value="1"/>
</dbReference>
<evidence type="ECO:0000256" key="2">
    <source>
        <dbReference type="ARBA" id="ARBA00005046"/>
    </source>
</evidence>
<dbReference type="InterPro" id="IPR050105">
    <property type="entry name" value="MoCo_biosynth_MoaA/MoaC"/>
</dbReference>
<evidence type="ECO:0000256" key="3">
    <source>
        <dbReference type="ARBA" id="ARBA00012575"/>
    </source>
</evidence>
<evidence type="ECO:0000256" key="7">
    <source>
        <dbReference type="SAM" id="MobiDB-lite"/>
    </source>
</evidence>
<dbReference type="InterPro" id="IPR036522">
    <property type="entry name" value="MoaC_sf"/>
</dbReference>
<keyword evidence="4 6" id="KW-0501">Molybdenum cofactor biosynthesis</keyword>
<evidence type="ECO:0000256" key="4">
    <source>
        <dbReference type="ARBA" id="ARBA00023150"/>
    </source>
</evidence>
<organism evidence="9 10">
    <name type="scientific">Pseudoclavibacter caeni</name>
    <dbReference type="NCBI Taxonomy" id="908846"/>
    <lineage>
        <taxon>Bacteria</taxon>
        <taxon>Bacillati</taxon>
        <taxon>Actinomycetota</taxon>
        <taxon>Actinomycetes</taxon>
        <taxon>Micrococcales</taxon>
        <taxon>Microbacteriaceae</taxon>
        <taxon>Pseudoclavibacter</taxon>
    </lineage>
</organism>
<evidence type="ECO:0000313" key="9">
    <source>
        <dbReference type="EMBL" id="KAB1633767.1"/>
    </source>
</evidence>
<dbReference type="NCBIfam" id="TIGR00581">
    <property type="entry name" value="moaC"/>
    <property type="match status" value="1"/>
</dbReference>
<dbReference type="EMBL" id="WBKA01000001">
    <property type="protein sequence ID" value="KAB1633767.1"/>
    <property type="molecule type" value="Genomic_DNA"/>
</dbReference>
<comment type="catalytic activity">
    <reaction evidence="1 6">
        <text>(8S)-3',8-cyclo-7,8-dihydroguanosine 5'-triphosphate = cyclic pyranopterin phosphate + diphosphate</text>
        <dbReference type="Rhea" id="RHEA:49580"/>
        <dbReference type="ChEBI" id="CHEBI:33019"/>
        <dbReference type="ChEBI" id="CHEBI:59648"/>
        <dbReference type="ChEBI" id="CHEBI:131766"/>
        <dbReference type="EC" id="4.6.1.17"/>
    </reaction>
</comment>
<dbReference type="PANTHER" id="PTHR22960:SF29">
    <property type="entry name" value="CYCLIC PYRANOPTERIN MONOPHOSPHATE SYNTHASE"/>
    <property type="match status" value="1"/>
</dbReference>
<protein>
    <recommendedName>
        <fullName evidence="3 6">Cyclic pyranopterin monophosphate synthase</fullName>
        <ecNumber evidence="3 6">4.6.1.17</ecNumber>
    </recommendedName>
    <alternativeName>
        <fullName evidence="6">Molybdenum cofactor biosynthesis protein C</fullName>
    </alternativeName>
</protein>
<evidence type="ECO:0000313" key="10">
    <source>
        <dbReference type="Proteomes" id="UP000481339"/>
    </source>
</evidence>
<comment type="pathway">
    <text evidence="2 6">Cofactor biosynthesis; molybdopterin biosynthesis.</text>
</comment>
<feature type="compositionally biased region" description="Basic and acidic residues" evidence="7">
    <location>
        <begin position="1"/>
        <end position="20"/>
    </location>
</feature>
<dbReference type="HAMAP" id="MF_01224_B">
    <property type="entry name" value="MoaC_B"/>
    <property type="match status" value="1"/>
</dbReference>
<evidence type="ECO:0000259" key="8">
    <source>
        <dbReference type="Pfam" id="PF01967"/>
    </source>
</evidence>
<feature type="binding site" evidence="6">
    <location>
        <begin position="120"/>
        <end position="122"/>
    </location>
    <ligand>
        <name>substrate</name>
    </ligand>
</feature>
<dbReference type="InterPro" id="IPR047594">
    <property type="entry name" value="MoaC_bact/euk"/>
</dbReference>
<dbReference type="EC" id="4.6.1.17" evidence="3 6"/>
<evidence type="ECO:0000256" key="1">
    <source>
        <dbReference type="ARBA" id="ARBA00001637"/>
    </source>
</evidence>
<dbReference type="Proteomes" id="UP000481339">
    <property type="component" value="Unassembled WGS sequence"/>
</dbReference>
<gene>
    <name evidence="6 9" type="primary">moaC</name>
    <name evidence="9" type="ORF">F8O02_02295</name>
</gene>
<proteinExistence type="inferred from homology"/>
<dbReference type="UniPathway" id="UPA00344"/>
<name>A0A7C8BPF7_9MICO</name>
<feature type="active site" evidence="6">
    <location>
        <position position="172"/>
    </location>
</feature>
<dbReference type="CDD" id="cd01420">
    <property type="entry name" value="MoaC_PE"/>
    <property type="match status" value="1"/>
</dbReference>
<dbReference type="NCBIfam" id="NF006870">
    <property type="entry name" value="PRK09364.1"/>
    <property type="match status" value="1"/>
</dbReference>